<proteinExistence type="predicted"/>
<dbReference type="RefSeq" id="WP_382355270.1">
    <property type="nucleotide sequence ID" value="NZ_JBHMBP010000004.1"/>
</dbReference>
<evidence type="ECO:0000256" key="1">
    <source>
        <dbReference type="SAM" id="Phobius"/>
    </source>
</evidence>
<organism evidence="2 3">
    <name type="scientific">Glycomyces mayteni</name>
    <dbReference type="NCBI Taxonomy" id="543887"/>
    <lineage>
        <taxon>Bacteria</taxon>
        <taxon>Bacillati</taxon>
        <taxon>Actinomycetota</taxon>
        <taxon>Actinomycetes</taxon>
        <taxon>Glycomycetales</taxon>
        <taxon>Glycomycetaceae</taxon>
        <taxon>Glycomyces</taxon>
    </lineage>
</organism>
<evidence type="ECO:0000313" key="2">
    <source>
        <dbReference type="EMBL" id="MFC6956771.1"/>
    </source>
</evidence>
<name>A0ABW2D3S6_9ACTN</name>
<reference evidence="3" key="1">
    <citation type="journal article" date="2019" name="Int. J. Syst. Evol. Microbiol.">
        <title>The Global Catalogue of Microorganisms (GCM) 10K type strain sequencing project: providing services to taxonomists for standard genome sequencing and annotation.</title>
        <authorList>
            <consortium name="The Broad Institute Genomics Platform"/>
            <consortium name="The Broad Institute Genome Sequencing Center for Infectious Disease"/>
            <person name="Wu L."/>
            <person name="Ma J."/>
        </authorList>
    </citation>
    <scope>NUCLEOTIDE SEQUENCE [LARGE SCALE GENOMIC DNA]</scope>
    <source>
        <strain evidence="3">KACC 12634</strain>
    </source>
</reference>
<sequence>MATSTPVVVGHLHGTMYHAEDNMIRSSRIDLAASVDVPDTGAELVELPCPECGLRLPVLVSAPEEHVRVQRRRNGIVLGLFGLAAAFVAAAVVLFTTGGFAWPPMICVFAAMGTLGLAASNGVRRIDRGPGVRIPERRLNAAVKEQAAEIPGEKWAAGHSIRFGVIEVRRNRYTGELM</sequence>
<accession>A0ABW2D3S6</accession>
<keyword evidence="3" id="KW-1185">Reference proteome</keyword>
<feature type="transmembrane region" description="Helical" evidence="1">
    <location>
        <begin position="101"/>
        <end position="119"/>
    </location>
</feature>
<keyword evidence="1" id="KW-0812">Transmembrane</keyword>
<protein>
    <submittedName>
        <fullName evidence="2">Uncharacterized protein</fullName>
    </submittedName>
</protein>
<gene>
    <name evidence="2" type="ORF">ACFQS3_06135</name>
</gene>
<dbReference type="Proteomes" id="UP001596470">
    <property type="component" value="Unassembled WGS sequence"/>
</dbReference>
<comment type="caution">
    <text evidence="2">The sequence shown here is derived from an EMBL/GenBank/DDBJ whole genome shotgun (WGS) entry which is preliminary data.</text>
</comment>
<keyword evidence="1" id="KW-1133">Transmembrane helix</keyword>
<evidence type="ECO:0000313" key="3">
    <source>
        <dbReference type="Proteomes" id="UP001596470"/>
    </source>
</evidence>
<feature type="transmembrane region" description="Helical" evidence="1">
    <location>
        <begin position="76"/>
        <end position="95"/>
    </location>
</feature>
<dbReference type="EMBL" id="JBHSYS010000001">
    <property type="protein sequence ID" value="MFC6956771.1"/>
    <property type="molecule type" value="Genomic_DNA"/>
</dbReference>
<keyword evidence="1" id="KW-0472">Membrane</keyword>